<evidence type="ECO:0000256" key="1">
    <source>
        <dbReference type="SAM" id="Coils"/>
    </source>
</evidence>
<reference evidence="3" key="1">
    <citation type="submission" date="2020-05" db="UniProtKB">
        <authorList>
            <consortium name="EnsemblMetazoa"/>
        </authorList>
    </citation>
    <scope>IDENTIFICATION</scope>
    <source>
        <strain evidence="3">USDA</strain>
    </source>
</reference>
<feature type="compositionally biased region" description="Polar residues" evidence="2">
    <location>
        <begin position="375"/>
        <end position="394"/>
    </location>
</feature>
<feature type="coiled-coil region" evidence="1">
    <location>
        <begin position="545"/>
        <end position="572"/>
    </location>
</feature>
<dbReference type="InterPro" id="IPR033207">
    <property type="entry name" value="CCP110"/>
</dbReference>
<accession>A0A1I8PG26</accession>
<dbReference type="AlphaFoldDB" id="A0A1I8PG26"/>
<dbReference type="PROSITE" id="PS50096">
    <property type="entry name" value="IQ"/>
    <property type="match status" value="1"/>
</dbReference>
<evidence type="ECO:0000313" key="3">
    <source>
        <dbReference type="EnsemblMetazoa" id="SCAU007784-PC"/>
    </source>
</evidence>
<sequence>MDIEANGTAGTNAKVLQRKYVSVFRIDGEPIIPPLMTTEKVRQMQKLKEKALKIEQRLKERKLRFANKENDGANAEVLLCETSRSSIAADSLSHRSQDLSEANRKATEESMMLLQDIIRRQSGESEDHRAHGRVSQSPKKQSNDEKLRKLQKSETLIYDNSKNEVIKQIQNLQDSEEAAKQRPTSINSPPKKPNFLLLASLNEPCIPSICINPPTPLVGNRQFGEQLDATRDLQDSDDSLSSMYTHSDRRQPPPVPERTYITKLTRSGKIHDLKIYNTAKNVSTKVQQYEVANSDQSSYVATPNSSPDKVVSKKVASINTMNRSATSPSIKLNMEKSCLNASNNSHISPDNSLVRSSSFTLEAPSKALIEHMRQQRSSSRNKTSNGQVNRTPPSINAEMTRKSPTISRVHRDTVESKAKRVQKVDLKPARQKILPKASQQKLAQAAVASIAPYKSNSSSYATHGSTSNLYKTKRSPYDPPISYTKSSPLQTKARSSSQVRKSPTPSVASTTSQRPTMKSSVSKSTIRSPPNLDKDALNQMDKEQKEKFVRLLRQQEEEQRKLKQAFEMQQKLLIEQLNKEMASSQLNSPPSDSSRMGSSRPASTLTQHSENSNDQSSSASPDSPQQCSTNRQYSQKILPHTNENNLPSTGNVGHHTTDYSQVPSLTLSNLSSIDHSNANISLESSSLYHGCDQSTYRTDTTITPEENAHKHSMGAGASSASRRRLFPQEHNATAVPTSTGETSMRPFNTVSSNNHRLMSDLHKGTGTVAISGSNSNGRREIEQINRANAAATIINAYARGFLVRRLFKTEQIQRIVQTIHDTLIFVLNLHMETCENPEEGNTPANIKLKARLLQQLSSATHTLHLVLFQTSVNERMEIIARDRKRIKHKLMAMSRNSTSRRTPRIAG</sequence>
<dbReference type="KEGG" id="scac:106084987"/>
<evidence type="ECO:0000256" key="2">
    <source>
        <dbReference type="SAM" id="MobiDB-lite"/>
    </source>
</evidence>
<dbReference type="GO" id="GO:0032053">
    <property type="term" value="P:ciliary basal body organization"/>
    <property type="evidence" value="ECO:0007669"/>
    <property type="project" value="TreeGrafter"/>
</dbReference>
<dbReference type="SMART" id="SM00015">
    <property type="entry name" value="IQ"/>
    <property type="match status" value="1"/>
</dbReference>
<feature type="region of interest" description="Disordered" evidence="2">
    <location>
        <begin position="122"/>
        <end position="148"/>
    </location>
</feature>
<name>A0A1I8PG26_STOCA</name>
<evidence type="ECO:0000313" key="4">
    <source>
        <dbReference type="Proteomes" id="UP000095300"/>
    </source>
</evidence>
<protein>
    <recommendedName>
        <fullName evidence="5">Centriolar coiled-coil protein of 110 kDa</fullName>
    </recommendedName>
</protein>
<feature type="compositionally biased region" description="Polar residues" evidence="2">
    <location>
        <begin position="483"/>
        <end position="528"/>
    </location>
</feature>
<dbReference type="GO" id="GO:0032465">
    <property type="term" value="P:regulation of cytokinesis"/>
    <property type="evidence" value="ECO:0007669"/>
    <property type="project" value="InterPro"/>
</dbReference>
<keyword evidence="4" id="KW-1185">Reference proteome</keyword>
<gene>
    <name evidence="3" type="primary">106084987</name>
</gene>
<feature type="compositionally biased region" description="Polar residues" evidence="2">
    <location>
        <begin position="454"/>
        <end position="470"/>
    </location>
</feature>
<feature type="region of interest" description="Disordered" evidence="2">
    <location>
        <begin position="370"/>
        <end position="410"/>
    </location>
</feature>
<feature type="region of interest" description="Disordered" evidence="2">
    <location>
        <begin position="581"/>
        <end position="631"/>
    </location>
</feature>
<evidence type="ECO:0008006" key="5">
    <source>
        <dbReference type="Google" id="ProtNLM"/>
    </source>
</evidence>
<organism evidence="3 4">
    <name type="scientific">Stomoxys calcitrans</name>
    <name type="common">Stable fly</name>
    <name type="synonym">Conops calcitrans</name>
    <dbReference type="NCBI Taxonomy" id="35570"/>
    <lineage>
        <taxon>Eukaryota</taxon>
        <taxon>Metazoa</taxon>
        <taxon>Ecdysozoa</taxon>
        <taxon>Arthropoda</taxon>
        <taxon>Hexapoda</taxon>
        <taxon>Insecta</taxon>
        <taxon>Pterygota</taxon>
        <taxon>Neoptera</taxon>
        <taxon>Endopterygota</taxon>
        <taxon>Diptera</taxon>
        <taxon>Brachycera</taxon>
        <taxon>Muscomorpha</taxon>
        <taxon>Muscoidea</taxon>
        <taxon>Muscidae</taxon>
        <taxon>Stomoxys</taxon>
    </lineage>
</organism>
<dbReference type="GO" id="GO:1903723">
    <property type="term" value="P:negative regulation of centriole elongation"/>
    <property type="evidence" value="ECO:0007669"/>
    <property type="project" value="TreeGrafter"/>
</dbReference>
<feature type="compositionally biased region" description="Low complexity" evidence="2">
    <location>
        <begin position="583"/>
        <end position="628"/>
    </location>
</feature>
<dbReference type="STRING" id="35570.A0A1I8PG26"/>
<feature type="region of interest" description="Disordered" evidence="2">
    <location>
        <begin position="454"/>
        <end position="536"/>
    </location>
</feature>
<dbReference type="InterPro" id="IPR000048">
    <property type="entry name" value="IQ_motif_EF-hand-BS"/>
</dbReference>
<feature type="region of interest" description="Disordered" evidence="2">
    <location>
        <begin position="232"/>
        <end position="257"/>
    </location>
</feature>
<dbReference type="PANTHER" id="PTHR13594:SF1">
    <property type="entry name" value="CENTRIOLAR COILED-COIL PROTEIN OF 110 KDA"/>
    <property type="match status" value="1"/>
</dbReference>
<dbReference type="GO" id="GO:0005814">
    <property type="term" value="C:centriole"/>
    <property type="evidence" value="ECO:0007669"/>
    <property type="project" value="InterPro"/>
</dbReference>
<dbReference type="GO" id="GO:0007099">
    <property type="term" value="P:centriole replication"/>
    <property type="evidence" value="ECO:0007669"/>
    <property type="project" value="InterPro"/>
</dbReference>
<feature type="compositionally biased region" description="Polar residues" evidence="2">
    <location>
        <begin position="640"/>
        <end position="651"/>
    </location>
</feature>
<keyword evidence="1" id="KW-0175">Coiled coil</keyword>
<dbReference type="Proteomes" id="UP000095300">
    <property type="component" value="Unassembled WGS sequence"/>
</dbReference>
<dbReference type="Pfam" id="PF16025">
    <property type="entry name" value="CaM_bind"/>
    <property type="match status" value="1"/>
</dbReference>
<proteinExistence type="predicted"/>
<dbReference type="PANTHER" id="PTHR13594">
    <property type="entry name" value="CENTRIOLAR COILED-COIL PROTEIN OF 110 KDA"/>
    <property type="match status" value="1"/>
</dbReference>
<dbReference type="OrthoDB" id="10028852at2759"/>
<dbReference type="EnsemblMetazoa" id="SCAU007784-RC">
    <property type="protein sequence ID" value="SCAU007784-PC"/>
    <property type="gene ID" value="SCAU007784"/>
</dbReference>
<feature type="region of interest" description="Disordered" evidence="2">
    <location>
        <begin position="172"/>
        <end position="191"/>
    </location>
</feature>
<feature type="region of interest" description="Disordered" evidence="2">
    <location>
        <begin position="640"/>
        <end position="659"/>
    </location>
</feature>
<dbReference type="VEuPathDB" id="VectorBase:SCAU007784"/>